<keyword evidence="7 12" id="KW-0274">FAD</keyword>
<dbReference type="FunFam" id="3.90.700.10:FF:000002">
    <property type="entry name" value="L-aspartate oxidase"/>
    <property type="match status" value="1"/>
</dbReference>
<evidence type="ECO:0000313" key="16">
    <source>
        <dbReference type="Proteomes" id="UP000076923"/>
    </source>
</evidence>
<evidence type="ECO:0000256" key="8">
    <source>
        <dbReference type="ARBA" id="ARBA00023002"/>
    </source>
</evidence>
<evidence type="ECO:0000256" key="2">
    <source>
        <dbReference type="ARBA" id="ARBA00004950"/>
    </source>
</evidence>
<dbReference type="GO" id="GO:0009435">
    <property type="term" value="P:NAD+ biosynthetic process"/>
    <property type="evidence" value="ECO:0007669"/>
    <property type="project" value="UniProtKB-UniPathway"/>
</dbReference>
<evidence type="ECO:0000256" key="7">
    <source>
        <dbReference type="ARBA" id="ARBA00022827"/>
    </source>
</evidence>
<keyword evidence="8 12" id="KW-0560">Oxidoreductase</keyword>
<dbReference type="EC" id="1.4.3.16" evidence="4 10"/>
<keyword evidence="6 12" id="KW-0662">Pyridine nucleotide biosynthesis</keyword>
<dbReference type="Proteomes" id="UP000076923">
    <property type="component" value="Unassembled WGS sequence"/>
</dbReference>
<evidence type="ECO:0000256" key="11">
    <source>
        <dbReference type="PIRSR" id="PIRSR000171-1"/>
    </source>
</evidence>
<dbReference type="InterPro" id="IPR005288">
    <property type="entry name" value="NadB"/>
</dbReference>
<dbReference type="STRING" id="1333662.LPB303_01015"/>
<dbReference type="AlphaFoldDB" id="A0A176TFA8"/>
<dbReference type="GO" id="GO:0008734">
    <property type="term" value="F:L-aspartate oxidase activity"/>
    <property type="evidence" value="ECO:0007669"/>
    <property type="project" value="UniProtKB-UniRule"/>
</dbReference>
<evidence type="ECO:0000313" key="15">
    <source>
        <dbReference type="EMBL" id="OAD46552.1"/>
    </source>
</evidence>
<evidence type="ECO:0000256" key="1">
    <source>
        <dbReference type="ARBA" id="ARBA00001974"/>
    </source>
</evidence>
<comment type="subcellular location">
    <subcellularLocation>
        <location evidence="12">Cytoplasm</location>
    </subcellularLocation>
</comment>
<comment type="catalytic activity">
    <reaction evidence="9">
        <text>L-aspartate + O2 = iminosuccinate + H2O2</text>
        <dbReference type="Rhea" id="RHEA:25876"/>
        <dbReference type="ChEBI" id="CHEBI:15379"/>
        <dbReference type="ChEBI" id="CHEBI:16240"/>
        <dbReference type="ChEBI" id="CHEBI:29991"/>
        <dbReference type="ChEBI" id="CHEBI:77875"/>
        <dbReference type="EC" id="1.4.3.16"/>
    </reaction>
    <physiologicalReaction direction="left-to-right" evidence="9">
        <dbReference type="Rhea" id="RHEA:25877"/>
    </physiologicalReaction>
</comment>
<evidence type="ECO:0000259" key="14">
    <source>
        <dbReference type="Pfam" id="PF02910"/>
    </source>
</evidence>
<dbReference type="OrthoDB" id="9806724at2"/>
<gene>
    <name evidence="15" type="ORF">LPB303_01015</name>
</gene>
<dbReference type="InterPro" id="IPR036188">
    <property type="entry name" value="FAD/NAD-bd_sf"/>
</dbReference>
<dbReference type="NCBIfam" id="TIGR00551">
    <property type="entry name" value="nadB"/>
    <property type="match status" value="1"/>
</dbReference>
<feature type="active site" description="Proton acceptor" evidence="11">
    <location>
        <position position="297"/>
    </location>
</feature>
<evidence type="ECO:0000256" key="4">
    <source>
        <dbReference type="ARBA" id="ARBA00012173"/>
    </source>
</evidence>
<comment type="similarity">
    <text evidence="3 12">Belongs to the FAD-dependent oxidoreductase 2 family. NadB subfamily.</text>
</comment>
<dbReference type="InterPro" id="IPR027477">
    <property type="entry name" value="Succ_DH/fumarate_Rdtase_cat_sf"/>
</dbReference>
<comment type="caution">
    <text evidence="15">The sequence shown here is derived from an EMBL/GenBank/DDBJ whole genome shotgun (WGS) entry which is preliminary data.</text>
</comment>
<dbReference type="Gene3D" id="3.50.50.60">
    <property type="entry name" value="FAD/NAD(P)-binding domain"/>
    <property type="match status" value="1"/>
</dbReference>
<dbReference type="Pfam" id="PF00890">
    <property type="entry name" value="FAD_binding_2"/>
    <property type="match status" value="1"/>
</dbReference>
<comment type="cofactor">
    <cofactor evidence="1 12">
        <name>FAD</name>
        <dbReference type="ChEBI" id="CHEBI:57692"/>
    </cofactor>
</comment>
<dbReference type="PANTHER" id="PTHR42716">
    <property type="entry name" value="L-ASPARTATE OXIDASE"/>
    <property type="match status" value="1"/>
</dbReference>
<dbReference type="PIRSF" id="PIRSF000171">
    <property type="entry name" value="SDHA_APRA_LASPO"/>
    <property type="match status" value="1"/>
</dbReference>
<dbReference type="SUPFAM" id="SSF51905">
    <property type="entry name" value="FAD/NAD(P)-binding domain"/>
    <property type="match status" value="1"/>
</dbReference>
<dbReference type="Gene3D" id="1.20.58.100">
    <property type="entry name" value="Fumarate reductase/succinate dehydrogenase flavoprotein-like, C-terminal domain"/>
    <property type="match status" value="1"/>
</dbReference>
<dbReference type="GO" id="GO:0005737">
    <property type="term" value="C:cytoplasm"/>
    <property type="evidence" value="ECO:0007669"/>
    <property type="project" value="UniProtKB-SubCell"/>
</dbReference>
<evidence type="ECO:0000256" key="3">
    <source>
        <dbReference type="ARBA" id="ARBA00008562"/>
    </source>
</evidence>
<keyword evidence="5 12" id="KW-0285">Flavoprotein</keyword>
<protein>
    <recommendedName>
        <fullName evidence="4 10">L-aspartate oxidase</fullName>
        <ecNumber evidence="4 10">1.4.3.16</ecNumber>
    </recommendedName>
</protein>
<feature type="domain" description="FAD-dependent oxidoreductase 2 FAD-binding" evidence="13">
    <location>
        <begin position="11"/>
        <end position="399"/>
    </location>
</feature>
<keyword evidence="16" id="KW-1185">Reference proteome</keyword>
<sequence>MLPDKKIISTDFLVIGSGISGLTFALKTATKFKEAKITIVTKDEQSESNTKYAQGGIATVYNKTVDTFEQHINDTLVAGDGLCDEEVVRMVVENAPNRLQELINWGTEFDENENGNYDLGREGGHSQNRILHHTDITGAEIERALLAQVNALPNIEFLTYHYAIDLITEHQTKKTKTKRNGKISCYGAYVLDEKNARVKTFVSKFTLLASGGNGQVYETTTNPTVATGDGIGIAYRAKAEISEMEFIQFHPTALYNPGEYPAFLISEAVRGFGAKLRDYNGDFFMHKYDEREELASRDIVARAIDNELKKSGKPHVYLDCTNLDMVKFKEHFPNITEKCASLNIDVTKDYIPVVPASHYICGGVNVNKKAKTSIKKLYACGEVTRTGLHGGNRLASNSLLEGLVYAHNAFLNVSKKYNKAKAPKDIPVWNDSGVIKNMEKILIAHDRNEVKTIMTNYVGIVRSNERLLRAEKRLKVLYEDNKRLYDYSELSIDLCELRNLITTAYLITQFSKKRTENCGGFYSLDCISK</sequence>
<evidence type="ECO:0000256" key="10">
    <source>
        <dbReference type="NCBIfam" id="TIGR00551"/>
    </source>
</evidence>
<evidence type="ECO:0000256" key="9">
    <source>
        <dbReference type="ARBA" id="ARBA00048305"/>
    </source>
</evidence>
<comment type="function">
    <text evidence="12">Catalyzes the oxidation of L-aspartate to iminoaspartate.</text>
</comment>
<dbReference type="PRINTS" id="PR00368">
    <property type="entry name" value="FADPNR"/>
</dbReference>
<evidence type="ECO:0000256" key="5">
    <source>
        <dbReference type="ARBA" id="ARBA00022630"/>
    </source>
</evidence>
<dbReference type="RefSeq" id="WP_068447234.1">
    <property type="nucleotide sequence ID" value="NZ_CP150660.1"/>
</dbReference>
<evidence type="ECO:0000259" key="13">
    <source>
        <dbReference type="Pfam" id="PF00890"/>
    </source>
</evidence>
<dbReference type="Gene3D" id="3.90.700.10">
    <property type="entry name" value="Succinate dehydrogenase/fumarate reductase flavoprotein, catalytic domain"/>
    <property type="match status" value="1"/>
</dbReference>
<organism evidence="15 16">
    <name type="scientific">Polaribacter atrinae</name>
    <dbReference type="NCBI Taxonomy" id="1333662"/>
    <lineage>
        <taxon>Bacteria</taxon>
        <taxon>Pseudomonadati</taxon>
        <taxon>Bacteroidota</taxon>
        <taxon>Flavobacteriia</taxon>
        <taxon>Flavobacteriales</taxon>
        <taxon>Flavobacteriaceae</taxon>
    </lineage>
</organism>
<dbReference type="Pfam" id="PF02910">
    <property type="entry name" value="Succ_DH_flav_C"/>
    <property type="match status" value="1"/>
</dbReference>
<dbReference type="UniPathway" id="UPA00253">
    <property type="reaction ID" value="UER00326"/>
</dbReference>
<dbReference type="PANTHER" id="PTHR42716:SF2">
    <property type="entry name" value="L-ASPARTATE OXIDASE, CHLOROPLASTIC"/>
    <property type="match status" value="1"/>
</dbReference>
<feature type="domain" description="Fumarate reductase/succinate dehydrogenase flavoprotein-like C-terminal" evidence="14">
    <location>
        <begin position="447"/>
        <end position="525"/>
    </location>
</feature>
<dbReference type="InterPro" id="IPR003953">
    <property type="entry name" value="FAD-dep_OxRdtase_2_FAD-bd"/>
</dbReference>
<reference evidence="15 16" key="1">
    <citation type="submission" date="2016-02" db="EMBL/GenBank/DDBJ databases">
        <title>Draft genome sequence of Polaribacter atrinae KACC17473.</title>
        <authorList>
            <person name="Shin S.-K."/>
            <person name="Yi H."/>
        </authorList>
    </citation>
    <scope>NUCLEOTIDE SEQUENCE [LARGE SCALE GENOMIC DNA]</scope>
    <source>
        <strain evidence="15 16">KACC 17473</strain>
    </source>
</reference>
<dbReference type="EMBL" id="LVWE01000002">
    <property type="protein sequence ID" value="OAD46552.1"/>
    <property type="molecule type" value="Genomic_DNA"/>
</dbReference>
<comment type="pathway">
    <text evidence="2 12">Cofactor biosynthesis; NAD(+) biosynthesis; iminoaspartate from L-aspartate (oxidase route): step 1/1.</text>
</comment>
<dbReference type="SUPFAM" id="SSF56425">
    <property type="entry name" value="Succinate dehydrogenase/fumarate reductase flavoprotein, catalytic domain"/>
    <property type="match status" value="1"/>
</dbReference>
<proteinExistence type="inferred from homology"/>
<evidence type="ECO:0000256" key="6">
    <source>
        <dbReference type="ARBA" id="ARBA00022642"/>
    </source>
</evidence>
<name>A0A176TFA8_9FLAO</name>
<dbReference type="InterPro" id="IPR037099">
    <property type="entry name" value="Fum_R/Succ_DH_flav-like_C_sf"/>
</dbReference>
<dbReference type="InterPro" id="IPR015939">
    <property type="entry name" value="Fum_Rdtase/Succ_DH_flav-like_C"/>
</dbReference>
<accession>A0A176TFA8</accession>
<evidence type="ECO:0000256" key="12">
    <source>
        <dbReference type="RuleBase" id="RU362049"/>
    </source>
</evidence>
<dbReference type="SUPFAM" id="SSF46977">
    <property type="entry name" value="Succinate dehydrogenase/fumarate reductase flavoprotein C-terminal domain"/>
    <property type="match status" value="1"/>
</dbReference>